<evidence type="ECO:0000256" key="4">
    <source>
        <dbReference type="ARBA" id="ARBA00022789"/>
    </source>
</evidence>
<proteinExistence type="inferred from homology"/>
<reference evidence="8 9" key="1">
    <citation type="submission" date="2018-11" db="EMBL/GenBank/DDBJ databases">
        <title>Genome sequencing of Paenibacillus lentus DSM25539(T).</title>
        <authorList>
            <person name="Kook J.-K."/>
            <person name="Park S.-N."/>
            <person name="Lim Y.K."/>
        </authorList>
    </citation>
    <scope>NUCLEOTIDE SEQUENCE [LARGE SCALE GENOMIC DNA]</scope>
    <source>
        <strain evidence="8 9">DSM 25539</strain>
    </source>
</reference>
<dbReference type="Pfam" id="PF04604">
    <property type="entry name" value="L_biotic_typeA"/>
    <property type="match status" value="1"/>
</dbReference>
<organism evidence="8 9">
    <name type="scientific">Paenibacillus lentus</name>
    <dbReference type="NCBI Taxonomy" id="1338368"/>
    <lineage>
        <taxon>Bacteria</taxon>
        <taxon>Bacillati</taxon>
        <taxon>Bacillota</taxon>
        <taxon>Bacilli</taxon>
        <taxon>Bacillales</taxon>
        <taxon>Paenibacillaceae</taxon>
        <taxon>Paenibacillus</taxon>
    </lineage>
</organism>
<dbReference type="GO" id="GO:0031640">
    <property type="term" value="P:killing of cells of another organism"/>
    <property type="evidence" value="ECO:0007669"/>
    <property type="project" value="UniProtKB-UniRule"/>
</dbReference>
<keyword evidence="4 7" id="KW-0425">Lantibiotic</keyword>
<dbReference type="GO" id="GO:0042742">
    <property type="term" value="P:defense response to bacterium"/>
    <property type="evidence" value="ECO:0007669"/>
    <property type="project" value="UniProtKB-UniRule"/>
</dbReference>
<evidence type="ECO:0000313" key="9">
    <source>
        <dbReference type="Proteomes" id="UP000273145"/>
    </source>
</evidence>
<evidence type="ECO:0000256" key="3">
    <source>
        <dbReference type="ARBA" id="ARBA00022784"/>
    </source>
</evidence>
<protein>
    <recommendedName>
        <fullName evidence="7">Lantibiotic</fullName>
    </recommendedName>
</protein>
<dbReference type="Proteomes" id="UP000273145">
    <property type="component" value="Chromosome"/>
</dbReference>
<accession>A0A3S8RWB3</accession>
<dbReference type="InterPro" id="IPR007682">
    <property type="entry name" value="Lantibiotic_typ-A_Lactobact"/>
</dbReference>
<comment type="function">
    <text evidence="7">Lanthionine-containing peptide antibiotic (lantibiotic) active on Gram-positive bacteria. The bactericidal activity of lantibiotics is based on depolarization of energized bacterial cytoplasmic membranes, initiated by the formation of aqueous transmembrane pores.</text>
</comment>
<keyword evidence="3" id="KW-0883">Thioether bond</keyword>
<evidence type="ECO:0000256" key="5">
    <source>
        <dbReference type="ARBA" id="ARBA00023022"/>
    </source>
</evidence>
<keyword evidence="9" id="KW-1185">Reference proteome</keyword>
<dbReference type="GO" id="GO:0005102">
    <property type="term" value="F:signaling receptor binding"/>
    <property type="evidence" value="ECO:0007669"/>
    <property type="project" value="UniProtKB-KW"/>
</dbReference>
<dbReference type="AlphaFoldDB" id="A0A3S8RWB3"/>
<dbReference type="GO" id="GO:0005576">
    <property type="term" value="C:extracellular region"/>
    <property type="evidence" value="ECO:0007669"/>
    <property type="project" value="InterPro"/>
</dbReference>
<evidence type="ECO:0000256" key="7">
    <source>
        <dbReference type="RuleBase" id="RU362078"/>
    </source>
</evidence>
<evidence type="ECO:0000256" key="2">
    <source>
        <dbReference type="ARBA" id="ARBA00022529"/>
    </source>
</evidence>
<evidence type="ECO:0000313" key="8">
    <source>
        <dbReference type="EMBL" id="AZK47306.1"/>
    </source>
</evidence>
<comment type="similarity">
    <text evidence="1 7">Belongs to the type A lantibiotic family.</text>
</comment>
<evidence type="ECO:0000256" key="6">
    <source>
        <dbReference type="ARBA" id="ARBA00023048"/>
    </source>
</evidence>
<evidence type="ECO:0000256" key="1">
    <source>
        <dbReference type="ARBA" id="ARBA00009379"/>
    </source>
</evidence>
<dbReference type="KEGG" id="plen:EIM92_14995"/>
<keyword evidence="2 7" id="KW-0929">Antimicrobial</keyword>
<keyword evidence="5 7" id="KW-0044">Antibiotic</keyword>
<dbReference type="EMBL" id="CP034248">
    <property type="protein sequence ID" value="AZK47306.1"/>
    <property type="molecule type" value="Genomic_DNA"/>
</dbReference>
<dbReference type="RefSeq" id="WP_125083337.1">
    <property type="nucleotide sequence ID" value="NZ_CP034248.1"/>
</dbReference>
<name>A0A3S8RWB3_9BACL</name>
<sequence length="57" mass="5842">MNNLNVNAMAAIEDISDEELMVITGAAAVAASGGVICTISHECHYNSVSPAAWATCC</sequence>
<comment type="PTM">
    <text evidence="7">Maturation of lantibiotics involves the enzymatic conversion of Thr, and Ser into dehydrated AA and the formation of thioether bonds with cysteine. This is followed by membrane translocation and cleavage of the modified precursor.</text>
</comment>
<keyword evidence="6 7" id="KW-0078">Bacteriocin</keyword>
<gene>
    <name evidence="8" type="ORF">EIM92_14995</name>
</gene>